<keyword evidence="2" id="KW-0489">Methyltransferase</keyword>
<dbReference type="Pfam" id="PF13649">
    <property type="entry name" value="Methyltransf_25"/>
    <property type="match status" value="1"/>
</dbReference>
<dbReference type="AlphaFoldDB" id="A0A944CFF0"/>
<evidence type="ECO:0000259" key="1">
    <source>
        <dbReference type="Pfam" id="PF13649"/>
    </source>
</evidence>
<dbReference type="SUPFAM" id="SSF53335">
    <property type="entry name" value="S-adenosyl-L-methionine-dependent methyltransferases"/>
    <property type="match status" value="1"/>
</dbReference>
<gene>
    <name evidence="2" type="ORF">DYI23_19350</name>
</gene>
<dbReference type="EMBL" id="QTKU01000005">
    <property type="protein sequence ID" value="MBS8262391.1"/>
    <property type="molecule type" value="Genomic_DNA"/>
</dbReference>
<dbReference type="Proteomes" id="UP000705379">
    <property type="component" value="Unassembled WGS sequence"/>
</dbReference>
<dbReference type="GO" id="GO:0008168">
    <property type="term" value="F:methyltransferase activity"/>
    <property type="evidence" value="ECO:0007669"/>
    <property type="project" value="UniProtKB-KW"/>
</dbReference>
<reference evidence="2" key="2">
    <citation type="journal article" date="2021" name="Microorganisms">
        <title>Bacterial Dimethylsulfoniopropionate Biosynthesis in the East China Sea.</title>
        <authorList>
            <person name="Liu J."/>
            <person name="Zhang Y."/>
            <person name="Liu J."/>
            <person name="Zhong H."/>
            <person name="Williams B.T."/>
            <person name="Zheng Y."/>
            <person name="Curson A.R.J."/>
            <person name="Sun C."/>
            <person name="Sun H."/>
            <person name="Song D."/>
            <person name="Wagner Mackenzie B."/>
            <person name="Bermejo Martinez A."/>
            <person name="Todd J.D."/>
            <person name="Zhang X.H."/>
        </authorList>
    </citation>
    <scope>NUCLEOTIDE SEQUENCE</scope>
    <source>
        <strain evidence="2">AESS21</strain>
    </source>
</reference>
<dbReference type="GO" id="GO:0032259">
    <property type="term" value="P:methylation"/>
    <property type="evidence" value="ECO:0007669"/>
    <property type="project" value="UniProtKB-KW"/>
</dbReference>
<keyword evidence="2" id="KW-0808">Transferase</keyword>
<reference evidence="2" key="1">
    <citation type="submission" date="2018-08" db="EMBL/GenBank/DDBJ databases">
        <authorList>
            <person name="Jin W."/>
            <person name="Wang H."/>
            <person name="Yang Y."/>
            <person name="Li M."/>
            <person name="Liu J."/>
        </authorList>
    </citation>
    <scope>NUCLEOTIDE SEQUENCE</scope>
    <source>
        <strain evidence="2">AESS21</strain>
    </source>
</reference>
<protein>
    <submittedName>
        <fullName evidence="2">Class I SAM-dependent methyltransferase</fullName>
    </submittedName>
</protein>
<dbReference type="InterPro" id="IPR029063">
    <property type="entry name" value="SAM-dependent_MTases_sf"/>
</dbReference>
<sequence length="284" mass="30774">MGRRGDCVRHDLGARLMSGFSADWLALREPFDLKARNQQIEDAFRAALPADRTVHILDLGSGAGSTVAAMSEKLSGSQNWTLVDNDPRLLDVAAERFSEAPGVNIQVEIADLSRDLDDLPWDTVDAITTSAFLDLVTEEFLGTLVETVTASQKPFLASLSYDGRASCDPADPLDDAIRQAMNTHQRTDKGFGAALGPFAWNAAANLFRQAGYKVTTGASDWIADRDSAAFQKALLAGWIEAASEVGLDLEQLARWQTRRLGEIEDGHLSVIVGHQDLVALPPRA</sequence>
<organism evidence="2 3">
    <name type="scientific">Roseibium polysiphoniae</name>
    <dbReference type="NCBI Taxonomy" id="2571221"/>
    <lineage>
        <taxon>Bacteria</taxon>
        <taxon>Pseudomonadati</taxon>
        <taxon>Pseudomonadota</taxon>
        <taxon>Alphaproteobacteria</taxon>
        <taxon>Hyphomicrobiales</taxon>
        <taxon>Stappiaceae</taxon>
        <taxon>Roseibium</taxon>
    </lineage>
</organism>
<comment type="caution">
    <text evidence="2">The sequence shown here is derived from an EMBL/GenBank/DDBJ whole genome shotgun (WGS) entry which is preliminary data.</text>
</comment>
<name>A0A944CFF0_9HYPH</name>
<feature type="domain" description="Methyltransferase" evidence="1">
    <location>
        <begin position="56"/>
        <end position="148"/>
    </location>
</feature>
<evidence type="ECO:0000313" key="2">
    <source>
        <dbReference type="EMBL" id="MBS8262391.1"/>
    </source>
</evidence>
<evidence type="ECO:0000313" key="3">
    <source>
        <dbReference type="Proteomes" id="UP000705379"/>
    </source>
</evidence>
<proteinExistence type="predicted"/>
<dbReference type="Gene3D" id="3.40.50.150">
    <property type="entry name" value="Vaccinia Virus protein VP39"/>
    <property type="match status" value="1"/>
</dbReference>
<accession>A0A944CFF0</accession>
<dbReference type="InterPro" id="IPR041698">
    <property type="entry name" value="Methyltransf_25"/>
</dbReference>